<gene>
    <name evidence="6" type="ORF">DWZ83_09505</name>
</gene>
<feature type="domain" description="Metalloenzyme" evidence="5">
    <location>
        <begin position="3"/>
        <end position="390"/>
    </location>
</feature>
<dbReference type="Pfam" id="PF01676">
    <property type="entry name" value="Metalloenzyme"/>
    <property type="match status" value="1"/>
</dbReference>
<dbReference type="GO" id="GO:0005829">
    <property type="term" value="C:cytosol"/>
    <property type="evidence" value="ECO:0007669"/>
    <property type="project" value="TreeGrafter"/>
</dbReference>
<dbReference type="InterPro" id="IPR010045">
    <property type="entry name" value="DeoB"/>
</dbReference>
<keyword evidence="4 6" id="KW-0413">Isomerase</keyword>
<evidence type="ECO:0000256" key="4">
    <source>
        <dbReference type="ARBA" id="ARBA00023235"/>
    </source>
</evidence>
<dbReference type="InterPro" id="IPR017850">
    <property type="entry name" value="Alkaline_phosphatase_core_sf"/>
</dbReference>
<dbReference type="PIRSF" id="PIRSF001491">
    <property type="entry name" value="Ppentomutase"/>
    <property type="match status" value="1"/>
</dbReference>
<evidence type="ECO:0000256" key="1">
    <source>
        <dbReference type="ARBA" id="ARBA00010373"/>
    </source>
</evidence>
<evidence type="ECO:0000256" key="3">
    <source>
        <dbReference type="ARBA" id="ARBA00023211"/>
    </source>
</evidence>
<dbReference type="GO" id="GO:0008973">
    <property type="term" value="F:phosphopentomutase activity"/>
    <property type="evidence" value="ECO:0007669"/>
    <property type="project" value="UniProtKB-EC"/>
</dbReference>
<dbReference type="RefSeq" id="WP_118365870.1">
    <property type="nucleotide sequence ID" value="NZ_QRPK01000076.1"/>
</dbReference>
<keyword evidence="7" id="KW-1185">Reference proteome</keyword>
<evidence type="ECO:0000259" key="5">
    <source>
        <dbReference type="Pfam" id="PF01676"/>
    </source>
</evidence>
<dbReference type="PANTHER" id="PTHR21110">
    <property type="entry name" value="PHOSPHOPENTOMUTASE"/>
    <property type="match status" value="1"/>
</dbReference>
<evidence type="ECO:0000256" key="2">
    <source>
        <dbReference type="ARBA" id="ARBA00022723"/>
    </source>
</evidence>
<dbReference type="PANTHER" id="PTHR21110:SF0">
    <property type="entry name" value="PHOSPHOPENTOMUTASE"/>
    <property type="match status" value="1"/>
</dbReference>
<dbReference type="GO" id="GO:0009117">
    <property type="term" value="P:nucleotide metabolic process"/>
    <property type="evidence" value="ECO:0007669"/>
    <property type="project" value="InterPro"/>
</dbReference>
<accession>A0A415P1J5</accession>
<proteinExistence type="inferred from homology"/>
<dbReference type="GO" id="GO:0043094">
    <property type="term" value="P:metabolic compound salvage"/>
    <property type="evidence" value="ECO:0007669"/>
    <property type="project" value="InterPro"/>
</dbReference>
<sequence length="403" mass="44839">MDKRFVVIVLDGFGIGAMKDAATARPGDEISNTLGSILKDFPKLKLPTLEKLGLMNAYGQESECMKFSATACFGKSELIHFGADTFMGHQEIMGTLPKQPQVQPFQEKIDCVYEHLKSLNHKVEVRHNKNLRYLLVDDYCTVADNIDADLGMAYNCTAPLDFMPFEKELEIGHQVRDVVTVNRVIPFGGTATTIQDILNAEETREGKFIGIHAVKSKSYEHGYQCRHLGYGVDKNVQTPTLLAKQGIPVSLFGKVADIVANDDGKSVSCVDTNDVLNLTIEELKTMKRGFICTNVQETDLAGHSQDSKWYMELLKIADKKIAEIIKLLHSEDILIVMADHGNDPNIGHNRHTRENIPLLIWHGEKVGRKVGLRKTMSDVGASACDFFDVNMPQNGSSFLDILK</sequence>
<dbReference type="OrthoDB" id="9769930at2"/>
<dbReference type="InterPro" id="IPR024052">
    <property type="entry name" value="Phosphopentomutase_DeoB_cap_sf"/>
</dbReference>
<dbReference type="Gene3D" id="3.30.70.1250">
    <property type="entry name" value="Phosphopentomutase"/>
    <property type="match status" value="1"/>
</dbReference>
<keyword evidence="3" id="KW-0464">Manganese</keyword>
<dbReference type="CDD" id="cd16009">
    <property type="entry name" value="PPM"/>
    <property type="match status" value="1"/>
</dbReference>
<protein>
    <submittedName>
        <fullName evidence="6">Phosphopentomutase</fullName>
        <ecNumber evidence="6">5.4.2.7</ecNumber>
    </submittedName>
</protein>
<dbReference type="SUPFAM" id="SSF53649">
    <property type="entry name" value="Alkaline phosphatase-like"/>
    <property type="match status" value="1"/>
</dbReference>
<comment type="similarity">
    <text evidence="1">Belongs to the phosphopentomutase family.</text>
</comment>
<dbReference type="EC" id="5.4.2.7" evidence="6"/>
<evidence type="ECO:0000313" key="6">
    <source>
        <dbReference type="EMBL" id="RHM06631.1"/>
    </source>
</evidence>
<reference evidence="6 7" key="1">
    <citation type="submission" date="2018-08" db="EMBL/GenBank/DDBJ databases">
        <title>A genome reference for cultivated species of the human gut microbiota.</title>
        <authorList>
            <person name="Zou Y."/>
            <person name="Xue W."/>
            <person name="Luo G."/>
        </authorList>
    </citation>
    <scope>NUCLEOTIDE SEQUENCE [LARGE SCALE GENOMIC DNA]</scope>
    <source>
        <strain evidence="6 7">AF35-6BH</strain>
    </source>
</reference>
<name>A0A415P1J5_9FIRM</name>
<dbReference type="Proteomes" id="UP000284868">
    <property type="component" value="Unassembled WGS sequence"/>
</dbReference>
<dbReference type="InterPro" id="IPR006124">
    <property type="entry name" value="Metalloenzyme"/>
</dbReference>
<dbReference type="Gene3D" id="3.40.720.10">
    <property type="entry name" value="Alkaline Phosphatase, subunit A"/>
    <property type="match status" value="1"/>
</dbReference>
<dbReference type="AlphaFoldDB" id="A0A415P1J5"/>
<organism evidence="6 7">
    <name type="scientific">Amedibacillus dolichus</name>
    <dbReference type="NCBI Taxonomy" id="31971"/>
    <lineage>
        <taxon>Bacteria</taxon>
        <taxon>Bacillati</taxon>
        <taxon>Bacillota</taxon>
        <taxon>Erysipelotrichia</taxon>
        <taxon>Erysipelotrichales</taxon>
        <taxon>Erysipelotrichaceae</taxon>
        <taxon>Amedibacillus</taxon>
    </lineage>
</organism>
<evidence type="ECO:0000313" key="7">
    <source>
        <dbReference type="Proteomes" id="UP000284868"/>
    </source>
</evidence>
<dbReference type="NCBIfam" id="NF009049">
    <property type="entry name" value="PRK12383.1"/>
    <property type="match status" value="1"/>
</dbReference>
<comment type="caution">
    <text evidence="6">The sequence shown here is derived from an EMBL/GenBank/DDBJ whole genome shotgun (WGS) entry which is preliminary data.</text>
</comment>
<dbReference type="GO" id="GO:0000287">
    <property type="term" value="F:magnesium ion binding"/>
    <property type="evidence" value="ECO:0007669"/>
    <property type="project" value="InterPro"/>
</dbReference>
<keyword evidence="2" id="KW-0479">Metal-binding</keyword>
<dbReference type="EMBL" id="QRPK01000076">
    <property type="protein sequence ID" value="RHM06631.1"/>
    <property type="molecule type" value="Genomic_DNA"/>
</dbReference>